<reference evidence="1 2" key="1">
    <citation type="journal article" date="2012" name="Nature">
        <title>The genomic landscape of species divergence in Ficedula flycatchers.</title>
        <authorList>
            <person name="Ellegren H."/>
            <person name="Smeds L."/>
            <person name="Burri R."/>
            <person name="Olason P.I."/>
            <person name="Backstrom N."/>
            <person name="Kawakami T."/>
            <person name="Kunstner A."/>
            <person name="Makinen H."/>
            <person name="Nadachowska-Brzyska K."/>
            <person name="Qvarnstrom A."/>
            <person name="Uebbing S."/>
            <person name="Wolf J.B."/>
        </authorList>
    </citation>
    <scope>NUCLEOTIDE SEQUENCE [LARGE SCALE GENOMIC DNA]</scope>
</reference>
<evidence type="ECO:0000313" key="1">
    <source>
        <dbReference type="Ensembl" id="ENSFALP00000017664.1"/>
    </source>
</evidence>
<proteinExistence type="predicted"/>
<dbReference type="Ensembl" id="ENSFALT00000027794.1">
    <property type="protein sequence ID" value="ENSFALP00000017664.1"/>
    <property type="gene ID" value="ENSFALG00000024823.1"/>
</dbReference>
<protein>
    <submittedName>
        <fullName evidence="1">Uncharacterized protein</fullName>
    </submittedName>
</protein>
<evidence type="ECO:0000313" key="2">
    <source>
        <dbReference type="Proteomes" id="UP000016665"/>
    </source>
</evidence>
<keyword evidence="2" id="KW-1185">Reference proteome</keyword>
<organism evidence="1 2">
    <name type="scientific">Ficedula albicollis</name>
    <name type="common">Collared flycatcher</name>
    <name type="synonym">Muscicapa albicollis</name>
    <dbReference type="NCBI Taxonomy" id="59894"/>
    <lineage>
        <taxon>Eukaryota</taxon>
        <taxon>Metazoa</taxon>
        <taxon>Chordata</taxon>
        <taxon>Craniata</taxon>
        <taxon>Vertebrata</taxon>
        <taxon>Euteleostomi</taxon>
        <taxon>Archelosauria</taxon>
        <taxon>Archosauria</taxon>
        <taxon>Dinosauria</taxon>
        <taxon>Saurischia</taxon>
        <taxon>Theropoda</taxon>
        <taxon>Coelurosauria</taxon>
        <taxon>Aves</taxon>
        <taxon>Neognathae</taxon>
        <taxon>Neoaves</taxon>
        <taxon>Telluraves</taxon>
        <taxon>Australaves</taxon>
        <taxon>Passeriformes</taxon>
        <taxon>Muscicapidae</taxon>
        <taxon>Ficedula</taxon>
    </lineage>
</organism>
<reference evidence="1" key="3">
    <citation type="submission" date="2025-09" db="UniProtKB">
        <authorList>
            <consortium name="Ensembl"/>
        </authorList>
    </citation>
    <scope>IDENTIFICATION</scope>
</reference>
<accession>A0A803V4K8</accession>
<dbReference type="AlphaFoldDB" id="A0A803V4K8"/>
<sequence>MHPRRAKLRLWHLGRLREPWLLQALVPGLPGDCPALPAHPGTGWEGAELLWGSLGLRWALFHVLPSGLLRHQSCPQALGFPGSFTWDEMTKHFRSSLRVHLSLWEG</sequence>
<name>A0A803V4K8_FICAL</name>
<reference evidence="1" key="2">
    <citation type="submission" date="2025-08" db="UniProtKB">
        <authorList>
            <consortium name="Ensembl"/>
        </authorList>
    </citation>
    <scope>IDENTIFICATION</scope>
</reference>
<dbReference type="Proteomes" id="UP000016665">
    <property type="component" value="Chromosome 26"/>
</dbReference>